<keyword evidence="6" id="KW-1185">Reference proteome</keyword>
<dbReference type="Gene3D" id="1.10.10.10">
    <property type="entry name" value="Winged helix-like DNA-binding domain superfamily/Winged helix DNA-binding domain"/>
    <property type="match status" value="1"/>
</dbReference>
<dbReference type="SMART" id="SM00420">
    <property type="entry name" value="HTH_DEOR"/>
    <property type="match status" value="1"/>
</dbReference>
<proteinExistence type="predicted"/>
<evidence type="ECO:0000256" key="1">
    <source>
        <dbReference type="ARBA" id="ARBA00023015"/>
    </source>
</evidence>
<dbReference type="PROSITE" id="PS51000">
    <property type="entry name" value="HTH_DEOR_2"/>
    <property type="match status" value="1"/>
</dbReference>
<dbReference type="PANTHER" id="PTHR30363">
    <property type="entry name" value="HTH-TYPE TRANSCRIPTIONAL REGULATOR SRLR-RELATED"/>
    <property type="match status" value="1"/>
</dbReference>
<dbReference type="Pfam" id="PF08220">
    <property type="entry name" value="HTH_DeoR"/>
    <property type="match status" value="1"/>
</dbReference>
<dbReference type="PROSITE" id="PS00894">
    <property type="entry name" value="HTH_DEOR_1"/>
    <property type="match status" value="1"/>
</dbReference>
<dbReference type="InterPro" id="IPR036388">
    <property type="entry name" value="WH-like_DNA-bd_sf"/>
</dbReference>
<evidence type="ECO:0000313" key="5">
    <source>
        <dbReference type="EMBL" id="MDT0262363.1"/>
    </source>
</evidence>
<name>A0ABU2JCA7_9ACTN</name>
<accession>A0ABU2JCA7</accession>
<keyword evidence="2 5" id="KW-0238">DNA-binding</keyword>
<dbReference type="SUPFAM" id="SSF46785">
    <property type="entry name" value="Winged helix' DNA-binding domain"/>
    <property type="match status" value="1"/>
</dbReference>
<keyword evidence="3" id="KW-0804">Transcription</keyword>
<feature type="domain" description="HTH deoR-type" evidence="4">
    <location>
        <begin position="3"/>
        <end position="58"/>
    </location>
</feature>
<dbReference type="InterPro" id="IPR014036">
    <property type="entry name" value="DeoR-like_C"/>
</dbReference>
<dbReference type="GO" id="GO:0003677">
    <property type="term" value="F:DNA binding"/>
    <property type="evidence" value="ECO:0007669"/>
    <property type="project" value="UniProtKB-KW"/>
</dbReference>
<evidence type="ECO:0000259" key="4">
    <source>
        <dbReference type="PROSITE" id="PS51000"/>
    </source>
</evidence>
<protein>
    <submittedName>
        <fullName evidence="5">DeoR/GlpR family DNA-binding transcription regulator</fullName>
    </submittedName>
</protein>
<comment type="caution">
    <text evidence="5">The sequence shown here is derived from an EMBL/GenBank/DDBJ whole genome shotgun (WGS) entry which is preliminary data.</text>
</comment>
<dbReference type="RefSeq" id="WP_311423514.1">
    <property type="nucleotide sequence ID" value="NZ_JAVREH010000017.1"/>
</dbReference>
<sequence>MSKYERLNRLLEVLAADGHVSVEDAAVRLDVSPATVRRDLDALALQQLLTRTHGGAVSNSTAYDLPLRYKTARNAEEKVRIARAAAELAPLGSVVGLNGGTTTTEVARALATRADLHSSNEASSITVVTNALNIANELTVRSHVKIVVVGGVLRPQSYELSGPLANPMLSQLTLDLAILGVDAFGTERGASAHNEAEAEINARLGRQARRVVVVADSSKLGRAAFAQILPLSEVDVLVTDSGADPELLKELIKADVEVIEA</sequence>
<dbReference type="Pfam" id="PF00455">
    <property type="entry name" value="DeoRC"/>
    <property type="match status" value="1"/>
</dbReference>
<evidence type="ECO:0000313" key="6">
    <source>
        <dbReference type="Proteomes" id="UP001183176"/>
    </source>
</evidence>
<keyword evidence="1" id="KW-0805">Transcription regulation</keyword>
<gene>
    <name evidence="5" type="ORF">RM423_13280</name>
</gene>
<dbReference type="Proteomes" id="UP001183176">
    <property type="component" value="Unassembled WGS sequence"/>
</dbReference>
<dbReference type="PRINTS" id="PR00037">
    <property type="entry name" value="HTHLACR"/>
</dbReference>
<dbReference type="InterPro" id="IPR036390">
    <property type="entry name" value="WH_DNA-bd_sf"/>
</dbReference>
<organism evidence="5 6">
    <name type="scientific">Jatrophihabitans lederbergiae</name>
    <dbReference type="NCBI Taxonomy" id="3075547"/>
    <lineage>
        <taxon>Bacteria</taxon>
        <taxon>Bacillati</taxon>
        <taxon>Actinomycetota</taxon>
        <taxon>Actinomycetes</taxon>
        <taxon>Jatrophihabitantales</taxon>
        <taxon>Jatrophihabitantaceae</taxon>
        <taxon>Jatrophihabitans</taxon>
    </lineage>
</organism>
<dbReference type="SMART" id="SM01134">
    <property type="entry name" value="DeoRC"/>
    <property type="match status" value="1"/>
</dbReference>
<dbReference type="SUPFAM" id="SSF100950">
    <property type="entry name" value="NagB/RpiA/CoA transferase-like"/>
    <property type="match status" value="1"/>
</dbReference>
<dbReference type="InterPro" id="IPR050313">
    <property type="entry name" value="Carb_Metab_HTH_regulators"/>
</dbReference>
<dbReference type="InterPro" id="IPR037171">
    <property type="entry name" value="NagB/RpiA_transferase-like"/>
</dbReference>
<dbReference type="PANTHER" id="PTHR30363:SF44">
    <property type="entry name" value="AGA OPERON TRANSCRIPTIONAL REPRESSOR-RELATED"/>
    <property type="match status" value="1"/>
</dbReference>
<reference evidence="6" key="1">
    <citation type="submission" date="2023-07" db="EMBL/GenBank/DDBJ databases">
        <title>30 novel species of actinomycetes from the DSMZ collection.</title>
        <authorList>
            <person name="Nouioui I."/>
        </authorList>
    </citation>
    <scope>NUCLEOTIDE SEQUENCE [LARGE SCALE GENOMIC DNA]</scope>
    <source>
        <strain evidence="6">DSM 44399</strain>
    </source>
</reference>
<dbReference type="InterPro" id="IPR018356">
    <property type="entry name" value="Tscrpt_reg_HTH_DeoR_CS"/>
</dbReference>
<dbReference type="InterPro" id="IPR001034">
    <property type="entry name" value="DeoR_HTH"/>
</dbReference>
<dbReference type="Gene3D" id="3.40.50.1360">
    <property type="match status" value="1"/>
</dbReference>
<evidence type="ECO:0000256" key="3">
    <source>
        <dbReference type="ARBA" id="ARBA00023163"/>
    </source>
</evidence>
<dbReference type="EMBL" id="JAVREH010000017">
    <property type="protein sequence ID" value="MDT0262363.1"/>
    <property type="molecule type" value="Genomic_DNA"/>
</dbReference>
<evidence type="ECO:0000256" key="2">
    <source>
        <dbReference type="ARBA" id="ARBA00023125"/>
    </source>
</evidence>